<gene>
    <name evidence="2" type="ORF">RGCCGE502_16935</name>
</gene>
<dbReference type="AlphaFoldDB" id="S3HEB2"/>
<dbReference type="HOGENOM" id="CLU_1353873_0_0_5"/>
<sequence>MGRAVLVHQSKTLALVAVMLAVPSQVLAAAPVDRAYIKSLAAPGKTVLVIEYYDGANTVVARKGYASATGFRALSAVDVRLDSETTLHLYGVEPCEGEMVNQREGFSGSCSDFGQQHLQVHLKSPKVILCRAFVSEENAPQQDVTCFGYYYFPGVLESVDNFEEQLLSIGALRLAKKQDGSPMRPDLVEAEKIGRLGYGMWADPRTRP</sequence>
<evidence type="ECO:0008006" key="4">
    <source>
        <dbReference type="Google" id="ProtNLM"/>
    </source>
</evidence>
<evidence type="ECO:0000313" key="3">
    <source>
        <dbReference type="Proteomes" id="UP000014411"/>
    </source>
</evidence>
<keyword evidence="1" id="KW-0732">Signal</keyword>
<evidence type="ECO:0000256" key="1">
    <source>
        <dbReference type="SAM" id="SignalP"/>
    </source>
</evidence>
<dbReference type="EMBL" id="AEYE02000017">
    <property type="protein sequence ID" value="EPE97069.1"/>
    <property type="molecule type" value="Genomic_DNA"/>
</dbReference>
<dbReference type="STRING" id="990285.RGCCGE502_16935"/>
<dbReference type="eggNOG" id="ENOG5030QIE">
    <property type="taxonomic scope" value="Bacteria"/>
</dbReference>
<organism evidence="2 3">
    <name type="scientific">Rhizobium grahamii CCGE 502</name>
    <dbReference type="NCBI Taxonomy" id="990285"/>
    <lineage>
        <taxon>Bacteria</taxon>
        <taxon>Pseudomonadati</taxon>
        <taxon>Pseudomonadota</taxon>
        <taxon>Alphaproteobacteria</taxon>
        <taxon>Hyphomicrobiales</taxon>
        <taxon>Rhizobiaceae</taxon>
        <taxon>Rhizobium/Agrobacterium group</taxon>
        <taxon>Rhizobium</taxon>
    </lineage>
</organism>
<protein>
    <recommendedName>
        <fullName evidence="4">Nuclease</fullName>
    </recommendedName>
</protein>
<accession>S3HEB2</accession>
<dbReference type="Proteomes" id="UP000014411">
    <property type="component" value="Unassembled WGS sequence"/>
</dbReference>
<evidence type="ECO:0000313" key="2">
    <source>
        <dbReference type="EMBL" id="EPE97069.1"/>
    </source>
</evidence>
<comment type="caution">
    <text evidence="2">The sequence shown here is derived from an EMBL/GenBank/DDBJ whole genome shotgun (WGS) entry which is preliminary data.</text>
</comment>
<proteinExistence type="predicted"/>
<keyword evidence="3" id="KW-1185">Reference proteome</keyword>
<feature type="signal peptide" evidence="1">
    <location>
        <begin position="1"/>
        <end position="28"/>
    </location>
</feature>
<reference evidence="2 3" key="1">
    <citation type="journal article" date="2012" name="J. Bacteriol.">
        <title>Genome sequence of Rhizobium grahamii CCGE502, a broad-host-range symbiont with low nodulation competitiveness in Phaseolus vulgaris.</title>
        <authorList>
            <person name="Althabegoiti M.J."/>
            <person name="Lozano L."/>
            <person name="Torres-Tejerizo G."/>
            <person name="Ormeno-Orrillo E."/>
            <person name="Rogel M.A."/>
            <person name="Gonzalez V."/>
            <person name="Martinez-Romero E."/>
        </authorList>
    </citation>
    <scope>NUCLEOTIDE SEQUENCE [LARGE SCALE GENOMIC DNA]</scope>
    <source>
        <strain evidence="2 3">CCGE 502</strain>
    </source>
</reference>
<name>S3HEB2_9HYPH</name>
<feature type="chain" id="PRO_5004509136" description="Nuclease" evidence="1">
    <location>
        <begin position="29"/>
        <end position="208"/>
    </location>
</feature>